<dbReference type="RefSeq" id="WP_043464144.1">
    <property type="nucleotide sequence ID" value="NZ_CP134822.1"/>
</dbReference>
<feature type="domain" description="ABC3 transporter permease C-terminal" evidence="8">
    <location>
        <begin position="641"/>
        <end position="748"/>
    </location>
</feature>
<organism evidence="10 11">
    <name type="scientific">Streptomyces xinghaiensis</name>
    <dbReference type="NCBI Taxonomy" id="1038928"/>
    <lineage>
        <taxon>Bacteria</taxon>
        <taxon>Bacillati</taxon>
        <taxon>Actinomycetota</taxon>
        <taxon>Actinomycetes</taxon>
        <taxon>Kitasatosporales</taxon>
        <taxon>Streptomycetaceae</taxon>
        <taxon>Streptomyces</taxon>
    </lineage>
</organism>
<sequence>MRATVRWLRADLRTHRGEALFLVLATAGIIASLLLAGAFLTYAANPWQRVFTQSSGAHVWIHTKASADAGTLAGLDGVRAASGPFPTAGVTAELGGDRAAVRLRAAGARPPAVGRPLPVSGRWLGPGTPDGVVLESSVARALWAEPGDALRVRGPDGTVRRLRVVGVADSAEPRYAPGENPGTGWVLPAALERLAPEEDRRGLAVGLRLDDPEDTDFTVQQAVTALGADQIAEVSTWKQARAEAVGGDRLLGLLLGAFGIGALLAAAMAVAGAVGTRVHGHLRDISVLKAIGFTPAQLVRMFLAEHLALALAGVAAGALLTELLGPHLPGRTGEAMRLWRELPEHTWVPLVTAAGAVLLIAATTASAAWRAGRVPPVPVARAAVPAGRRMSGTARRALGLRLPPALVLGWRGAFHRPGRSAAAVGRLAVPLLLITVALSAWSTLDRFESRPEEVGLAASLVVRGDGMDDGELRRRLAAEDAVAAAHPGSEAEALVPGQTGTITLRGLGTARDPYPFSVAEGRAPRGPDEAVAGQGLLDLLHVDVGDWVRMTVGGRPQVLHLVGRSIEPEDGGRVVSTSLDTLREGGAADGPGFYRLVLAEGADPAAVGARLSRDADGGLDVRETANPADRLSSVRGVIVGLVAVLALIGLAELSTTIAAGVRERRRDLLALKAIGLTPRQIMAVIVAGTGFTALAATAAGTLTGALAAGWLIDLQGAASGIGAGIARPPSPAALALMGTAVVAGAIAVSVPPAARAVRRRLADSLSDTL</sequence>
<feature type="transmembrane region" description="Helical" evidence="7">
    <location>
        <begin position="250"/>
        <end position="274"/>
    </location>
</feature>
<dbReference type="GO" id="GO:0022857">
    <property type="term" value="F:transmembrane transporter activity"/>
    <property type="evidence" value="ECO:0007669"/>
    <property type="project" value="TreeGrafter"/>
</dbReference>
<comment type="subcellular location">
    <subcellularLocation>
        <location evidence="1">Cell membrane</location>
        <topology evidence="1">Multi-pass membrane protein</topology>
    </subcellularLocation>
</comment>
<dbReference type="PANTHER" id="PTHR30572:SF4">
    <property type="entry name" value="ABC TRANSPORTER PERMEASE YTRF"/>
    <property type="match status" value="1"/>
</dbReference>
<feature type="transmembrane region" description="Helical" evidence="7">
    <location>
        <begin position="347"/>
        <end position="369"/>
    </location>
</feature>
<accession>A0A3M8F2K1</accession>
<dbReference type="InterPro" id="IPR050250">
    <property type="entry name" value="Macrolide_Exporter_MacB"/>
</dbReference>
<keyword evidence="5 7" id="KW-0472">Membrane</keyword>
<comment type="caution">
    <text evidence="10">The sequence shown here is derived from an EMBL/GenBank/DDBJ whole genome shotgun (WGS) entry which is preliminary data.</text>
</comment>
<evidence type="ECO:0000256" key="3">
    <source>
        <dbReference type="ARBA" id="ARBA00022692"/>
    </source>
</evidence>
<dbReference type="InterPro" id="IPR025857">
    <property type="entry name" value="MacB_PCD"/>
</dbReference>
<feature type="transmembrane region" description="Helical" evidence="7">
    <location>
        <begin position="637"/>
        <end position="661"/>
    </location>
</feature>
<evidence type="ECO:0000256" key="7">
    <source>
        <dbReference type="SAM" id="Phobius"/>
    </source>
</evidence>
<dbReference type="EMBL" id="JNAD02000012">
    <property type="protein sequence ID" value="RKM92842.1"/>
    <property type="molecule type" value="Genomic_DNA"/>
</dbReference>
<comment type="similarity">
    <text evidence="6">Belongs to the ABC-4 integral membrane protein family.</text>
</comment>
<proteinExistence type="inferred from homology"/>
<reference evidence="10 11" key="1">
    <citation type="journal article" date="2014" name="Genome Announc.">
        <title>Draft Genome Sequence of Streptomyces fradiae ATCC 19609, a Strain Highly Sensitive to Antibiotics.</title>
        <authorList>
            <person name="Bekker O.B."/>
            <person name="Klimina K.M."/>
            <person name="Vatlin A.A."/>
            <person name="Zakharevich N.V."/>
            <person name="Kasianov A.S."/>
            <person name="Danilenko V.N."/>
        </authorList>
    </citation>
    <scope>NUCLEOTIDE SEQUENCE [LARGE SCALE GENOMIC DNA]</scope>
    <source>
        <strain evidence="10 11">ATCC 19609</strain>
    </source>
</reference>
<feature type="domain" description="ABC3 transporter permease C-terminal" evidence="8">
    <location>
        <begin position="257"/>
        <end position="374"/>
    </location>
</feature>
<feature type="domain" description="MacB-like periplasmic core" evidence="9">
    <location>
        <begin position="22"/>
        <end position="220"/>
    </location>
</feature>
<dbReference type="Proteomes" id="UP000028058">
    <property type="component" value="Unassembled WGS sequence"/>
</dbReference>
<evidence type="ECO:0000313" key="10">
    <source>
        <dbReference type="EMBL" id="RKM92842.1"/>
    </source>
</evidence>
<feature type="transmembrane region" description="Helical" evidence="7">
    <location>
        <begin position="681"/>
        <end position="712"/>
    </location>
</feature>
<dbReference type="Pfam" id="PF02687">
    <property type="entry name" value="FtsX"/>
    <property type="match status" value="2"/>
</dbReference>
<feature type="transmembrane region" description="Helical" evidence="7">
    <location>
        <begin position="732"/>
        <end position="750"/>
    </location>
</feature>
<feature type="transmembrane region" description="Helical" evidence="7">
    <location>
        <begin position="307"/>
        <end position="327"/>
    </location>
</feature>
<protein>
    <submittedName>
        <fullName evidence="10">ABC transporter permease</fullName>
    </submittedName>
</protein>
<name>A0A3M8F2K1_9ACTN</name>
<evidence type="ECO:0000256" key="6">
    <source>
        <dbReference type="ARBA" id="ARBA00038076"/>
    </source>
</evidence>
<evidence type="ECO:0000259" key="8">
    <source>
        <dbReference type="Pfam" id="PF02687"/>
    </source>
</evidence>
<keyword evidence="3 7" id="KW-0812">Transmembrane</keyword>
<gene>
    <name evidence="10" type="ORF">SFRA_023290</name>
</gene>
<keyword evidence="11" id="KW-1185">Reference proteome</keyword>
<evidence type="ECO:0000256" key="1">
    <source>
        <dbReference type="ARBA" id="ARBA00004651"/>
    </source>
</evidence>
<dbReference type="PANTHER" id="PTHR30572">
    <property type="entry name" value="MEMBRANE COMPONENT OF TRANSPORTER-RELATED"/>
    <property type="match status" value="1"/>
</dbReference>
<evidence type="ECO:0000256" key="2">
    <source>
        <dbReference type="ARBA" id="ARBA00022475"/>
    </source>
</evidence>
<dbReference type="GO" id="GO:0005886">
    <property type="term" value="C:plasma membrane"/>
    <property type="evidence" value="ECO:0007669"/>
    <property type="project" value="UniProtKB-SubCell"/>
</dbReference>
<feature type="transmembrane region" description="Helical" evidence="7">
    <location>
        <begin position="421"/>
        <end position="441"/>
    </location>
</feature>
<keyword evidence="4 7" id="KW-1133">Transmembrane helix</keyword>
<feature type="transmembrane region" description="Helical" evidence="7">
    <location>
        <begin position="20"/>
        <end position="44"/>
    </location>
</feature>
<evidence type="ECO:0000256" key="5">
    <source>
        <dbReference type="ARBA" id="ARBA00023136"/>
    </source>
</evidence>
<evidence type="ECO:0000313" key="11">
    <source>
        <dbReference type="Proteomes" id="UP000028058"/>
    </source>
</evidence>
<evidence type="ECO:0000256" key="4">
    <source>
        <dbReference type="ARBA" id="ARBA00022989"/>
    </source>
</evidence>
<dbReference type="AlphaFoldDB" id="A0A3M8F2K1"/>
<dbReference type="OrthoDB" id="3510866at2"/>
<dbReference type="Pfam" id="PF12704">
    <property type="entry name" value="MacB_PCD"/>
    <property type="match status" value="1"/>
</dbReference>
<keyword evidence="2" id="KW-1003">Cell membrane</keyword>
<evidence type="ECO:0000259" key="9">
    <source>
        <dbReference type="Pfam" id="PF12704"/>
    </source>
</evidence>
<dbReference type="InterPro" id="IPR003838">
    <property type="entry name" value="ABC3_permease_C"/>
</dbReference>